<dbReference type="Pfam" id="PF12836">
    <property type="entry name" value="HHH_3"/>
    <property type="match status" value="1"/>
</dbReference>
<evidence type="ECO:0000313" key="2">
    <source>
        <dbReference type="EMBL" id="ADH85510.1"/>
    </source>
</evidence>
<gene>
    <name evidence="2" type="ordered locus">DaAHT2_0806</name>
</gene>
<proteinExistence type="predicted"/>
<dbReference type="HOGENOM" id="CLU_1701409_0_0_7"/>
<dbReference type="GO" id="GO:0003677">
    <property type="term" value="F:DNA binding"/>
    <property type="evidence" value="ECO:0007669"/>
    <property type="project" value="InterPro"/>
</dbReference>
<dbReference type="PANTHER" id="PTHR21180">
    <property type="entry name" value="ENDONUCLEASE/EXONUCLEASE/PHOSPHATASE FAMILY DOMAIN-CONTAINING PROTEIN 1"/>
    <property type="match status" value="1"/>
</dbReference>
<dbReference type="Proteomes" id="UP000001508">
    <property type="component" value="Chromosome"/>
</dbReference>
<feature type="domain" description="Helix-hairpin-helix DNA-binding motif class 1" evidence="1">
    <location>
        <begin position="101"/>
        <end position="120"/>
    </location>
</feature>
<dbReference type="RefSeq" id="WP_013163040.1">
    <property type="nucleotide sequence ID" value="NC_014216.1"/>
</dbReference>
<dbReference type="eggNOG" id="COG1555">
    <property type="taxonomic scope" value="Bacteria"/>
</dbReference>
<organism evidence="2 3">
    <name type="scientific">Desulfurivibrio alkaliphilus (strain DSM 19089 / UNIQEM U267 / AHT2)</name>
    <dbReference type="NCBI Taxonomy" id="589865"/>
    <lineage>
        <taxon>Bacteria</taxon>
        <taxon>Pseudomonadati</taxon>
        <taxon>Thermodesulfobacteriota</taxon>
        <taxon>Desulfobulbia</taxon>
        <taxon>Desulfobulbales</taxon>
        <taxon>Desulfobulbaceae</taxon>
        <taxon>Desulfurivibrio</taxon>
    </lineage>
</organism>
<dbReference type="AlphaFoldDB" id="D6Z1T5"/>
<dbReference type="InterPro" id="IPR051675">
    <property type="entry name" value="Endo/Exo/Phosphatase_dom_1"/>
</dbReference>
<dbReference type="SUPFAM" id="SSF47781">
    <property type="entry name" value="RuvA domain 2-like"/>
    <property type="match status" value="1"/>
</dbReference>
<dbReference type="GO" id="GO:0015627">
    <property type="term" value="C:type II protein secretion system complex"/>
    <property type="evidence" value="ECO:0007669"/>
    <property type="project" value="TreeGrafter"/>
</dbReference>
<dbReference type="InterPro" id="IPR010994">
    <property type="entry name" value="RuvA_2-like"/>
</dbReference>
<dbReference type="STRING" id="589865.DaAHT2_0806"/>
<dbReference type="Gene3D" id="1.10.150.320">
    <property type="entry name" value="Photosystem II 12 kDa extrinsic protein"/>
    <property type="match status" value="1"/>
</dbReference>
<keyword evidence="3" id="KW-1185">Reference proteome</keyword>
<dbReference type="KEGG" id="dak:DaAHT2_0806"/>
<feature type="domain" description="Helix-hairpin-helix DNA-binding motif class 1" evidence="1">
    <location>
        <begin position="131"/>
        <end position="150"/>
    </location>
</feature>
<dbReference type="InterPro" id="IPR003583">
    <property type="entry name" value="Hlx-hairpin-Hlx_DNA-bd_motif"/>
</dbReference>
<protein>
    <submittedName>
        <fullName evidence="2">Helix-hairpin-helix motif protein</fullName>
    </submittedName>
</protein>
<dbReference type="GO" id="GO:0006281">
    <property type="term" value="P:DNA repair"/>
    <property type="evidence" value="ECO:0007669"/>
    <property type="project" value="InterPro"/>
</dbReference>
<dbReference type="PANTHER" id="PTHR21180:SF32">
    <property type="entry name" value="ENDONUCLEASE_EXONUCLEASE_PHOSPHATASE FAMILY DOMAIN-CONTAINING PROTEIN 1"/>
    <property type="match status" value="1"/>
</dbReference>
<evidence type="ECO:0000313" key="3">
    <source>
        <dbReference type="Proteomes" id="UP000001508"/>
    </source>
</evidence>
<dbReference type="OrthoDB" id="5296317at2"/>
<dbReference type="InParanoid" id="D6Z1T5"/>
<dbReference type="SMART" id="SM00278">
    <property type="entry name" value="HhH1"/>
    <property type="match status" value="2"/>
</dbReference>
<accession>D6Z1T5</accession>
<evidence type="ECO:0000259" key="1">
    <source>
        <dbReference type="SMART" id="SM00278"/>
    </source>
</evidence>
<dbReference type="GO" id="GO:0015628">
    <property type="term" value="P:protein secretion by the type II secretion system"/>
    <property type="evidence" value="ECO:0007669"/>
    <property type="project" value="TreeGrafter"/>
</dbReference>
<name>D6Z1T5_DESAT</name>
<sequence>MERENLSRLLLLLLGLGLWLAGWSALGSSSPAAGELAQYRWLADSQRPAGIYRLPAAAAAADEASVTGGTFNSRIKLGANTPPHLALFTFQPLAVNRADARTLRLLPGIGPTLAGRIVEYRTSHGSFQSPEELLQVQGIGPKTLAAIRPLITID</sequence>
<dbReference type="EMBL" id="CP001940">
    <property type="protein sequence ID" value="ADH85510.1"/>
    <property type="molecule type" value="Genomic_DNA"/>
</dbReference>
<reference evidence="3" key="1">
    <citation type="submission" date="2010-02" db="EMBL/GenBank/DDBJ databases">
        <title>Complete sequence of Desulfurivibrio alkaliphilus AHT2.</title>
        <authorList>
            <consortium name="US DOE Joint Genome Institute"/>
            <person name="Pitluck S."/>
            <person name="Chertkov O."/>
            <person name="Detter J.C."/>
            <person name="Han C."/>
            <person name="Tapia R."/>
            <person name="Larimer F."/>
            <person name="Land M."/>
            <person name="Hauser L."/>
            <person name="Kyrpides N."/>
            <person name="Mikhailova N."/>
            <person name="Sorokin D.Y."/>
            <person name="Muyzer G."/>
            <person name="Woyke T."/>
        </authorList>
    </citation>
    <scope>NUCLEOTIDE SEQUENCE [LARGE SCALE GENOMIC DNA]</scope>
    <source>
        <strain evidence="3">DSM 19089 / UNIQEM U267 / AHT2</strain>
    </source>
</reference>